<dbReference type="AlphaFoldDB" id="A0A8C6UTQ8"/>
<dbReference type="PRINTS" id="PR01873">
    <property type="entry name" value="CYTCOXIDASE4"/>
</dbReference>
<dbReference type="InterPro" id="IPR013288">
    <property type="entry name" value="Cyt_c_oxidase_su4"/>
</dbReference>
<comment type="similarity">
    <text evidence="3 12">Belongs to the cytochrome c oxidase IV family.</text>
</comment>
<reference evidence="14" key="2">
    <citation type="submission" date="2025-09" db="UniProtKB">
        <authorList>
            <consortium name="Ensembl"/>
        </authorList>
    </citation>
    <scope>IDENTIFICATION</scope>
</reference>
<comment type="subcellular location">
    <subcellularLocation>
        <location evidence="1 12">Mitochondrion inner membrane</location>
        <topology evidence="1 12">Single-pass membrane protein</topology>
    </subcellularLocation>
</comment>
<keyword evidence="9" id="KW-0560">Oxidoreductase</keyword>
<evidence type="ECO:0000256" key="4">
    <source>
        <dbReference type="ARBA" id="ARBA00011485"/>
    </source>
</evidence>
<evidence type="ECO:0000313" key="14">
    <source>
        <dbReference type="Ensembl" id="ENSNMLP00000041309.1"/>
    </source>
</evidence>
<dbReference type="UniPathway" id="UPA00705"/>
<keyword evidence="15" id="KW-1185">Reference proteome</keyword>
<evidence type="ECO:0000256" key="5">
    <source>
        <dbReference type="ARBA" id="ARBA00022692"/>
    </source>
</evidence>
<dbReference type="GO" id="GO:0016491">
    <property type="term" value="F:oxidoreductase activity"/>
    <property type="evidence" value="ECO:0007669"/>
    <property type="project" value="UniProtKB-KW"/>
</dbReference>
<comment type="function">
    <text evidence="12">Component of the cytochrome c oxidase, the last enzyme in the mitochondrial electron transport chain which drives oxidative phosphorylation.</text>
</comment>
<comment type="subunit">
    <text evidence="4">Component of the cytochrome c oxidase (complex IV, CIV), a multisubunit enzyme composed of 14 subunits. The complex is composed of a catalytic core of 3 subunits MT-CO1, MT-CO2 and MT-CO3, encoded in the mitochondrial DNA, and 11 supernumerary subunits COX4I, COX5A, COX5B, COX6A, COX6B, COX6C, COX7A, COX7B, COX7C, COX8 and NDUFA4, which are encoded in the nuclear genome. The complex exists as a monomer or a dimer and forms supercomplexes (SCs) in the inner mitochondrial membrane with NADH-ubiquinone oxidoreductase (complex I, CI) and ubiquinol-cytochrome c oxidoreductase (cytochrome b-c1 complex, complex III, CIII), resulting in different assemblies (supercomplex SCI(1)III(2)IV(1) and megacomplex MCI(2)III(2)IV(2)).</text>
</comment>
<evidence type="ECO:0000256" key="11">
    <source>
        <dbReference type="ARBA" id="ARBA00023136"/>
    </source>
</evidence>
<dbReference type="GO" id="GO:0006123">
    <property type="term" value="P:mitochondrial electron transport, cytochrome c to oxygen"/>
    <property type="evidence" value="ECO:0007669"/>
    <property type="project" value="InterPro"/>
</dbReference>
<feature type="compositionally biased region" description="Gly residues" evidence="13">
    <location>
        <begin position="53"/>
        <end position="70"/>
    </location>
</feature>
<evidence type="ECO:0000256" key="8">
    <source>
        <dbReference type="ARBA" id="ARBA00022989"/>
    </source>
</evidence>
<dbReference type="GO" id="GO:0045277">
    <property type="term" value="C:respiratory chain complex IV"/>
    <property type="evidence" value="ECO:0007669"/>
    <property type="project" value="InterPro"/>
</dbReference>
<dbReference type="CDD" id="cd00922">
    <property type="entry name" value="Cyt_c_Oxidase_IV"/>
    <property type="match status" value="1"/>
</dbReference>
<evidence type="ECO:0000256" key="12">
    <source>
        <dbReference type="RuleBase" id="RU367145"/>
    </source>
</evidence>
<evidence type="ECO:0000256" key="13">
    <source>
        <dbReference type="SAM" id="MobiDB-lite"/>
    </source>
</evidence>
<keyword evidence="5 12" id="KW-0812">Transmembrane</keyword>
<evidence type="ECO:0000256" key="7">
    <source>
        <dbReference type="ARBA" id="ARBA00022946"/>
    </source>
</evidence>
<keyword evidence="11 12" id="KW-0472">Membrane</keyword>
<sequence length="181" mass="20236">MPPCRLPLEVFQACPIGRRPRGRPRSRWRDYVSELVWPRFPRTAGGGVCSPRTAGGGGVCSPRTAGGGGVCSPRTAGGRGSASLGISAETAAPVYRMSFHQTYAEMQKPSNEWKTVIGGIFIFLGLTALIVWWQKVYVYPTAPRTFQPEWQQKQVQRMLDMKVNPVEGFSAKWDYEKKQWK</sequence>
<evidence type="ECO:0000256" key="2">
    <source>
        <dbReference type="ARBA" id="ARBA00004673"/>
    </source>
</evidence>
<organism evidence="14 15">
    <name type="scientific">Neogobius melanostomus</name>
    <name type="common">round goby</name>
    <dbReference type="NCBI Taxonomy" id="47308"/>
    <lineage>
        <taxon>Eukaryota</taxon>
        <taxon>Metazoa</taxon>
        <taxon>Chordata</taxon>
        <taxon>Craniata</taxon>
        <taxon>Vertebrata</taxon>
        <taxon>Euteleostomi</taxon>
        <taxon>Actinopterygii</taxon>
        <taxon>Neopterygii</taxon>
        <taxon>Teleostei</taxon>
        <taxon>Neoteleostei</taxon>
        <taxon>Acanthomorphata</taxon>
        <taxon>Gobiaria</taxon>
        <taxon>Gobiiformes</taxon>
        <taxon>Gobioidei</taxon>
        <taxon>Gobiidae</taxon>
        <taxon>Benthophilinae</taxon>
        <taxon>Neogobiini</taxon>
        <taxon>Neogobius</taxon>
    </lineage>
</organism>
<dbReference type="GO" id="GO:0005743">
    <property type="term" value="C:mitochondrial inner membrane"/>
    <property type="evidence" value="ECO:0007669"/>
    <property type="project" value="UniProtKB-SubCell"/>
</dbReference>
<dbReference type="Ensembl" id="ENSNMLT00000045921.1">
    <property type="protein sequence ID" value="ENSNMLP00000041309.1"/>
    <property type="gene ID" value="ENSNMLG00000025296.1"/>
</dbReference>
<dbReference type="InterPro" id="IPR036639">
    <property type="entry name" value="Cyt_c_oxidase_su4_sf"/>
</dbReference>
<keyword evidence="6 12" id="KW-0999">Mitochondrion inner membrane</keyword>
<proteinExistence type="inferred from homology"/>
<keyword evidence="10 12" id="KW-0496">Mitochondrion</keyword>
<dbReference type="SUPFAM" id="SSF81406">
    <property type="entry name" value="Mitochondrial cytochrome c oxidase subunit IV"/>
    <property type="match status" value="1"/>
</dbReference>
<evidence type="ECO:0000256" key="6">
    <source>
        <dbReference type="ARBA" id="ARBA00022792"/>
    </source>
</evidence>
<accession>A0A8C6UTQ8</accession>
<reference evidence="14" key="1">
    <citation type="submission" date="2025-08" db="UniProtKB">
        <authorList>
            <consortium name="Ensembl"/>
        </authorList>
    </citation>
    <scope>IDENTIFICATION</scope>
</reference>
<dbReference type="InterPro" id="IPR004203">
    <property type="entry name" value="Cyt_c_oxidase_su4_fam"/>
</dbReference>
<dbReference type="PANTHER" id="PTHR10707:SF10">
    <property type="entry name" value="CYTOCHROME C OXIDASE SUBUNIT 4"/>
    <property type="match status" value="1"/>
</dbReference>
<keyword evidence="8 12" id="KW-1133">Transmembrane helix</keyword>
<keyword evidence="7" id="KW-0809">Transit peptide</keyword>
<evidence type="ECO:0000256" key="3">
    <source>
        <dbReference type="ARBA" id="ARBA00008135"/>
    </source>
</evidence>
<evidence type="ECO:0000256" key="1">
    <source>
        <dbReference type="ARBA" id="ARBA00004434"/>
    </source>
</evidence>
<evidence type="ECO:0000313" key="15">
    <source>
        <dbReference type="Proteomes" id="UP000694523"/>
    </source>
</evidence>
<dbReference type="FunFam" id="1.10.442.10:FF:000001">
    <property type="entry name" value="Cytochrome c oxidase subunit 4 isoform 1"/>
    <property type="match status" value="1"/>
</dbReference>
<name>A0A8C6UTQ8_9GOBI</name>
<feature type="region of interest" description="Disordered" evidence="13">
    <location>
        <begin position="53"/>
        <end position="72"/>
    </location>
</feature>
<dbReference type="Pfam" id="PF02936">
    <property type="entry name" value="COX4"/>
    <property type="match status" value="1"/>
</dbReference>
<evidence type="ECO:0000256" key="9">
    <source>
        <dbReference type="ARBA" id="ARBA00023002"/>
    </source>
</evidence>
<comment type="pathway">
    <text evidence="2 12">Energy metabolism; oxidative phosphorylation.</text>
</comment>
<dbReference type="PANTHER" id="PTHR10707">
    <property type="entry name" value="CYTOCHROME C OXIDASE SUBUNIT IV"/>
    <property type="match status" value="1"/>
</dbReference>
<feature type="transmembrane region" description="Helical" evidence="12">
    <location>
        <begin position="115"/>
        <end position="133"/>
    </location>
</feature>
<dbReference type="Gene3D" id="1.10.442.10">
    <property type="entry name" value="Cytochrome c oxidase subunit IV"/>
    <property type="match status" value="1"/>
</dbReference>
<protein>
    <recommendedName>
        <fullName evidence="12">Cytochrome c oxidase subunit 4</fullName>
    </recommendedName>
</protein>
<evidence type="ECO:0000256" key="10">
    <source>
        <dbReference type="ARBA" id="ARBA00023128"/>
    </source>
</evidence>
<dbReference type="Proteomes" id="UP000694523">
    <property type="component" value="Unplaced"/>
</dbReference>